<organism evidence="2">
    <name type="scientific">bioreactor metagenome</name>
    <dbReference type="NCBI Taxonomy" id="1076179"/>
    <lineage>
        <taxon>unclassified sequences</taxon>
        <taxon>metagenomes</taxon>
        <taxon>ecological metagenomes</taxon>
    </lineage>
</organism>
<accession>A0A645FIB7</accession>
<feature type="region of interest" description="Disordered" evidence="1">
    <location>
        <begin position="36"/>
        <end position="63"/>
    </location>
</feature>
<reference evidence="2" key="1">
    <citation type="submission" date="2019-08" db="EMBL/GenBank/DDBJ databases">
        <authorList>
            <person name="Kucharzyk K."/>
            <person name="Murdoch R.W."/>
            <person name="Higgins S."/>
            <person name="Loffler F."/>
        </authorList>
    </citation>
    <scope>NUCLEOTIDE SEQUENCE</scope>
</reference>
<feature type="region of interest" description="Disordered" evidence="1">
    <location>
        <begin position="1"/>
        <end position="24"/>
    </location>
</feature>
<name>A0A645FIB7_9ZZZZ</name>
<dbReference type="AlphaFoldDB" id="A0A645FIB7"/>
<evidence type="ECO:0000313" key="2">
    <source>
        <dbReference type="EMBL" id="MPN14107.1"/>
    </source>
</evidence>
<evidence type="ECO:0000256" key="1">
    <source>
        <dbReference type="SAM" id="MobiDB-lite"/>
    </source>
</evidence>
<protein>
    <submittedName>
        <fullName evidence="2">Uncharacterized protein</fullName>
    </submittedName>
</protein>
<dbReference type="EMBL" id="VSSQ01060698">
    <property type="protein sequence ID" value="MPN14107.1"/>
    <property type="molecule type" value="Genomic_DNA"/>
</dbReference>
<feature type="compositionally biased region" description="Basic and acidic residues" evidence="1">
    <location>
        <begin position="7"/>
        <end position="24"/>
    </location>
</feature>
<gene>
    <name evidence="2" type="ORF">SDC9_161433</name>
</gene>
<comment type="caution">
    <text evidence="2">The sequence shown here is derived from an EMBL/GenBank/DDBJ whole genome shotgun (WGS) entry which is preliminary data.</text>
</comment>
<sequence length="132" mass="14735">MRNPDSQNERGNHMGETRNKNQPERLVLRLADRQGMDQPVQPAEQDIFGHPVGDGGNDQQNSEHKCAVSTGMFGQQSPKSGGIFFHKRTDSLYFLAISGRFLYYYNAATTIFPAFRKRIPPHPSGAGTEPLC</sequence>
<proteinExistence type="predicted"/>